<dbReference type="STRING" id="2342.SOPEG_0298"/>
<evidence type="ECO:0000256" key="3">
    <source>
        <dbReference type="ARBA" id="ARBA00012560"/>
    </source>
</evidence>
<evidence type="ECO:0000256" key="2">
    <source>
        <dbReference type="ARBA" id="ARBA00005684"/>
    </source>
</evidence>
<dbReference type="HOGENOM" id="CLU_022072_1_1_6"/>
<gene>
    <name evidence="12" type="primary">malQ</name>
    <name evidence="12" type="ORF">SOPEG_0298</name>
</gene>
<keyword evidence="5 10" id="KW-0328">Glycosyltransferase</keyword>
<keyword evidence="7 10" id="KW-0119">Carbohydrate metabolism</keyword>
<accession>W0HGX7</accession>
<dbReference type="PANTHER" id="PTHR32438">
    <property type="entry name" value="4-ALPHA-GLUCANOTRANSFERASE DPE1, CHLOROPLASTIC/AMYLOPLASTIC"/>
    <property type="match status" value="1"/>
</dbReference>
<dbReference type="PATRIC" id="fig|2342.5.peg.275"/>
<dbReference type="Proteomes" id="UP000019025">
    <property type="component" value="Chromosome"/>
</dbReference>
<dbReference type="InterPro" id="IPR048458">
    <property type="entry name" value="MalQ_N"/>
</dbReference>
<dbReference type="NCBIfam" id="TIGR00217">
    <property type="entry name" value="malQ"/>
    <property type="match status" value="1"/>
</dbReference>
<evidence type="ECO:0000256" key="9">
    <source>
        <dbReference type="ARBA" id="ARBA00031501"/>
    </source>
</evidence>
<dbReference type="InterPro" id="IPR017853">
    <property type="entry name" value="GH"/>
</dbReference>
<dbReference type="KEGG" id="pes:SOPEG_0298"/>
<dbReference type="eggNOG" id="COG1640">
    <property type="taxonomic scope" value="Bacteria"/>
</dbReference>
<dbReference type="Pfam" id="PF21226">
    <property type="entry name" value="MalQ_N"/>
    <property type="match status" value="1"/>
</dbReference>
<evidence type="ECO:0000256" key="6">
    <source>
        <dbReference type="ARBA" id="ARBA00022679"/>
    </source>
</evidence>
<dbReference type="GO" id="GO:0004134">
    <property type="term" value="F:4-alpha-glucanotransferase activity"/>
    <property type="evidence" value="ECO:0007669"/>
    <property type="project" value="UniProtKB-EC"/>
</dbReference>
<dbReference type="EC" id="2.4.1.25" evidence="3 10"/>
<dbReference type="Gene3D" id="3.20.20.80">
    <property type="entry name" value="Glycosidases"/>
    <property type="match status" value="1"/>
</dbReference>
<evidence type="ECO:0000256" key="7">
    <source>
        <dbReference type="ARBA" id="ARBA00023277"/>
    </source>
</evidence>
<dbReference type="GO" id="GO:0005975">
    <property type="term" value="P:carbohydrate metabolic process"/>
    <property type="evidence" value="ECO:0007669"/>
    <property type="project" value="InterPro"/>
</dbReference>
<evidence type="ECO:0000256" key="1">
    <source>
        <dbReference type="ARBA" id="ARBA00000439"/>
    </source>
</evidence>
<keyword evidence="6 10" id="KW-0808">Transferase</keyword>
<dbReference type="EMBL" id="CP006568">
    <property type="protein sequence ID" value="AHF72991.1"/>
    <property type="molecule type" value="Genomic_DNA"/>
</dbReference>
<comment type="catalytic activity">
    <reaction evidence="1 10">
        <text>Transfers a segment of a (1-&gt;4)-alpha-D-glucan to a new position in an acceptor, which may be glucose or a (1-&gt;4)-alpha-D-glucan.</text>
        <dbReference type="EC" id="2.4.1.25"/>
    </reaction>
</comment>
<dbReference type="InterPro" id="IPR003385">
    <property type="entry name" value="Glyco_hydro_77"/>
</dbReference>
<evidence type="ECO:0000256" key="4">
    <source>
        <dbReference type="ARBA" id="ARBA00020295"/>
    </source>
</evidence>
<feature type="domain" description="MalQ N-terminal beta-sandwich" evidence="11">
    <location>
        <begin position="55"/>
        <end position="145"/>
    </location>
</feature>
<organism evidence="12 13">
    <name type="scientific">Candidatus Sodalis pierantonii str. SOPE</name>
    <dbReference type="NCBI Taxonomy" id="2342"/>
    <lineage>
        <taxon>Bacteria</taxon>
        <taxon>Pseudomonadati</taxon>
        <taxon>Pseudomonadota</taxon>
        <taxon>Gammaproteobacteria</taxon>
        <taxon>Enterobacterales</taxon>
        <taxon>Bruguierivoracaceae</taxon>
        <taxon>Sodalis</taxon>
    </lineage>
</organism>
<dbReference type="Pfam" id="PF02446">
    <property type="entry name" value="Glyco_hydro_77"/>
    <property type="match status" value="1"/>
</dbReference>
<keyword evidence="13" id="KW-1185">Reference proteome</keyword>
<reference evidence="12 13" key="1">
    <citation type="journal article" date="2014" name="Genome Biol. Evol.">
        <title>Genome degeneration and adaptation in a nascent stage of symbiosis.</title>
        <authorList>
            <person name="Oakeson K.F."/>
            <person name="Gil R."/>
            <person name="Clayton A.L."/>
            <person name="Dunn D.M."/>
            <person name="von Niederhausern A.C."/>
            <person name="Hamil C."/>
            <person name="Aoyagi A."/>
            <person name="Duval B."/>
            <person name="Baca A."/>
            <person name="Silva F.J."/>
            <person name="Vallier A."/>
            <person name="Jackson D.G."/>
            <person name="Latorre A."/>
            <person name="Weiss R.B."/>
            <person name="Heddi A."/>
            <person name="Moya A."/>
            <person name="Dale C."/>
        </authorList>
    </citation>
    <scope>NUCLEOTIDE SEQUENCE [LARGE SCALE GENOMIC DNA]</scope>
    <source>
        <strain evidence="13">none</strain>
    </source>
</reference>
<dbReference type="SUPFAM" id="SSF51445">
    <property type="entry name" value="(Trans)glycosidases"/>
    <property type="match status" value="1"/>
</dbReference>
<comment type="similarity">
    <text evidence="2 10">Belongs to the disproportionating enzyme family.</text>
</comment>
<evidence type="ECO:0000313" key="13">
    <source>
        <dbReference type="Proteomes" id="UP000019025"/>
    </source>
</evidence>
<dbReference type="PANTHER" id="PTHR32438:SF5">
    <property type="entry name" value="4-ALPHA-GLUCANOTRANSFERASE DPE1, CHLOROPLASTIC_AMYLOPLASTIC"/>
    <property type="match status" value="1"/>
</dbReference>
<name>W0HGX7_9GAMM</name>
<sequence>MRRRDGAAGDEHGQARDMPVTGAEALYRRARRAGIITEYVDAWQWPRSISPETPLPPVWVTGGHRERSLTLPAGIVVAWTLTEESGKQHHGQTRAAPAVGDEALEPATTGRAHLLTLPMGVSDGYHRLTLCVKDARWECKVIVAPERCYEPPAIRAGQRLWGNTVQLYTLRSARNWGIGDFGDLAQMIAGTARLGGAFVGVNPLHALYPALPDWASPYSPSSRRYLNIIYIDVGGLDDFLHSEQAQLWWREPETGRRLQALRANDQVDYAQVMTLKLTALRYAWAQFNRRGTDDPERQSLAEFIAAGGDSLYQQATFDALHLEQVAHGCLSLGWRDWPAEYQQANSAALARFRRQHQDEIAFFSYLQWLAARQLDGCYRLSQRLAMPVGIYRDLAVGVGDDGVENWADPALYCLSASVGAPPDRLGPQGQNWQLPPQDPNVLRKRGYQPFIDMLRANMCYCGMCYCGALRLDHVMALMRLWWVPRGYGPEHGAYARYPVADLLAVLALESQHKQCMVIGEDLGTVPEDIVEKLRAVGVYSYKVLFFERGQDQQFRAPAEYPPQAMTTLTTHDLATLSGFWQGADIDLAHQLDLYDDEQTWRRLLEERRLERQALLDALRRAGCLPAATPVRAEEVPMSPALNAAIHRFVAQSRSALLGLQPEDWLQMATPVNVPGTTDAYPNWRRKLTRDLETLFSDPDIIQLLTAVGRWRGRCGEGNAED</sequence>
<dbReference type="NCBIfam" id="NF008274">
    <property type="entry name" value="PRK11052.1"/>
    <property type="match status" value="1"/>
</dbReference>
<evidence type="ECO:0000259" key="11">
    <source>
        <dbReference type="Pfam" id="PF21226"/>
    </source>
</evidence>
<evidence type="ECO:0000256" key="10">
    <source>
        <dbReference type="RuleBase" id="RU361207"/>
    </source>
</evidence>
<proteinExistence type="inferred from homology"/>
<protein>
    <recommendedName>
        <fullName evidence="4 10">4-alpha-glucanotransferase</fullName>
        <ecNumber evidence="3 10">2.4.1.25</ecNumber>
    </recommendedName>
    <alternativeName>
        <fullName evidence="8 10">Amylomaltase</fullName>
    </alternativeName>
    <alternativeName>
        <fullName evidence="9 10">Disproportionating enzyme</fullName>
    </alternativeName>
</protein>
<evidence type="ECO:0000313" key="12">
    <source>
        <dbReference type="EMBL" id="AHF72991.1"/>
    </source>
</evidence>
<dbReference type="AlphaFoldDB" id="W0HGX7"/>
<evidence type="ECO:0000256" key="8">
    <source>
        <dbReference type="ARBA" id="ARBA00031423"/>
    </source>
</evidence>
<evidence type="ECO:0000256" key="5">
    <source>
        <dbReference type="ARBA" id="ARBA00022676"/>
    </source>
</evidence>